<comment type="caution">
    <text evidence="2">The sequence shown here is derived from an EMBL/GenBank/DDBJ whole genome shotgun (WGS) entry which is preliminary data.</text>
</comment>
<dbReference type="EMBL" id="JPMX01000001">
    <property type="protein sequence ID" value="KGH48680.1"/>
    <property type="molecule type" value="Genomic_DNA"/>
</dbReference>
<dbReference type="Gene3D" id="3.40.710.10">
    <property type="entry name" value="DD-peptidase/beta-lactamase superfamily"/>
    <property type="match status" value="1"/>
</dbReference>
<dbReference type="OrthoDB" id="4281716at2"/>
<proteinExistence type="predicted"/>
<dbReference type="STRING" id="1522368.IN07_00020"/>
<dbReference type="PANTHER" id="PTHR43283">
    <property type="entry name" value="BETA-LACTAMASE-RELATED"/>
    <property type="match status" value="1"/>
</dbReference>
<feature type="domain" description="Beta-lactamase-related" evidence="1">
    <location>
        <begin position="14"/>
        <end position="360"/>
    </location>
</feature>
<dbReference type="AlphaFoldDB" id="A0A098YE34"/>
<sequence length="379" mass="39565">MTHLSRFVTVWSALQAQVEGGRLPGYAAAVRYSGEVEVHTGGSLELGGVTRVRPDSLFRLASLSKPFAGVLTLSLVEDGLLDLDDPVGRWIPELAEPRVLVDRAGALTDTVPADRPITVRHLLTSTPGFGGLWDGSPLDEALYRAGLGPGPLPPELTPEEYLARLGELPLAAQPGASWLYHLSTEVLSVLLSRVAGCPVHDLLRTRVTGPLGLADTGFWATDPARLGPAYLPAGDGFELLDPADGRSSVPPAFEGLAAGLVSSAPDVLTFFGALADGGGSLLSPGSVAAMTTGALTTAQRVEAAGFLGAGRSWGLQVGVQVEPGEPWTQRGRFGWDGGTGTTAYADPDRDLVAVLLTARGMAGPGDGLDLFWRALYRCL</sequence>
<dbReference type="SUPFAM" id="SSF56601">
    <property type="entry name" value="beta-lactamase/transpeptidase-like"/>
    <property type="match status" value="1"/>
</dbReference>
<dbReference type="InterPro" id="IPR001466">
    <property type="entry name" value="Beta-lactam-related"/>
</dbReference>
<dbReference type="InterPro" id="IPR050789">
    <property type="entry name" value="Diverse_Enzym_Activities"/>
</dbReference>
<keyword evidence="3" id="KW-1185">Reference proteome</keyword>
<accession>A0A098YE34</accession>
<name>A0A098YE34_9ACTN</name>
<dbReference type="Proteomes" id="UP000029713">
    <property type="component" value="Unassembled WGS sequence"/>
</dbReference>
<dbReference type="InterPro" id="IPR012338">
    <property type="entry name" value="Beta-lactam/transpept-like"/>
</dbReference>
<gene>
    <name evidence="2" type="ORF">IN07_00020</name>
</gene>
<dbReference type="Pfam" id="PF00144">
    <property type="entry name" value="Beta-lactamase"/>
    <property type="match status" value="1"/>
</dbReference>
<evidence type="ECO:0000313" key="3">
    <source>
        <dbReference type="Proteomes" id="UP000029713"/>
    </source>
</evidence>
<evidence type="ECO:0000259" key="1">
    <source>
        <dbReference type="Pfam" id="PF00144"/>
    </source>
</evidence>
<reference evidence="2 3" key="1">
    <citation type="submission" date="2014-07" db="EMBL/GenBank/DDBJ databases">
        <title>Biosystematic studies on Modestobacter strains isolated from extreme hyper-arid desert soil and from historic building.</title>
        <authorList>
            <person name="Bukarasam K."/>
            <person name="Bull A."/>
            <person name="Girard G."/>
            <person name="van Wezel G."/>
            <person name="Goodfellow M."/>
        </authorList>
    </citation>
    <scope>NUCLEOTIDE SEQUENCE [LARGE SCALE GENOMIC DNA]</scope>
    <source>
        <strain evidence="2 3">KNN45-2b</strain>
    </source>
</reference>
<protein>
    <submittedName>
        <fullName evidence="2">Penicillin-binding protein</fullName>
    </submittedName>
</protein>
<evidence type="ECO:0000313" key="2">
    <source>
        <dbReference type="EMBL" id="KGH48680.1"/>
    </source>
</evidence>
<dbReference type="PANTHER" id="PTHR43283:SF3">
    <property type="entry name" value="BETA-LACTAMASE FAMILY PROTEIN (AFU_ORTHOLOGUE AFUA_5G07500)"/>
    <property type="match status" value="1"/>
</dbReference>
<dbReference type="RefSeq" id="WP_036332313.1">
    <property type="nucleotide sequence ID" value="NZ_JPMX01000001.1"/>
</dbReference>
<organism evidence="2 3">
    <name type="scientific">Modestobacter caceresii</name>
    <dbReference type="NCBI Taxonomy" id="1522368"/>
    <lineage>
        <taxon>Bacteria</taxon>
        <taxon>Bacillati</taxon>
        <taxon>Actinomycetota</taxon>
        <taxon>Actinomycetes</taxon>
        <taxon>Geodermatophilales</taxon>
        <taxon>Geodermatophilaceae</taxon>
        <taxon>Modestobacter</taxon>
    </lineage>
</organism>